<dbReference type="Gene3D" id="2.60.120.620">
    <property type="entry name" value="q2cbj1_9rhob like domain"/>
    <property type="match status" value="1"/>
</dbReference>
<evidence type="ECO:0000256" key="6">
    <source>
        <dbReference type="ARBA" id="ARBA00023004"/>
    </source>
</evidence>
<evidence type="ECO:0000256" key="3">
    <source>
        <dbReference type="ARBA" id="ARBA00022896"/>
    </source>
</evidence>
<sequence>MRAAPPTGNGRFLPHYTQESWLPAALADGVLGYAIGNEGQFRSGSILHNGTIMVDDTIRQVSVLEHLGPFHAPVAEAALAAAPGLAARFGIPAFTASRVEIELAAHGDGAHFQQHIDTFVVVNQRPNPRVLTLVLYLNRQPRPFTGGALRFHALGGTATQDIAPDHNRLAAFPSIAPHSVQRLTCSSRAFADRRFAVNMWIHR</sequence>
<keyword evidence="3" id="KW-0847">Vitamin C</keyword>
<proteinExistence type="predicted"/>
<keyword evidence="2" id="KW-0479">Metal-binding</keyword>
<dbReference type="GO" id="GO:0005506">
    <property type="term" value="F:iron ion binding"/>
    <property type="evidence" value="ECO:0007669"/>
    <property type="project" value="InterPro"/>
</dbReference>
<reference evidence="8 9" key="1">
    <citation type="submission" date="2015-03" db="EMBL/GenBank/DDBJ databases">
        <title>Draft genome sequence of Elstera litoralis.</title>
        <authorList>
            <person name="Rahalkar M.C."/>
            <person name="Dhakephalkar P.K."/>
            <person name="Pore S.D."/>
            <person name="Arora P."/>
            <person name="Kapse N.G."/>
            <person name="Pandit P.S."/>
        </authorList>
    </citation>
    <scope>NUCLEOTIDE SEQUENCE [LARGE SCALE GENOMIC DNA]</scope>
    <source>
        <strain evidence="8 9">Dia-1</strain>
    </source>
</reference>
<dbReference type="Proteomes" id="UP000033774">
    <property type="component" value="Unassembled WGS sequence"/>
</dbReference>
<comment type="caution">
    <text evidence="8">The sequence shown here is derived from an EMBL/GenBank/DDBJ whole genome shotgun (WGS) entry which is preliminary data.</text>
</comment>
<gene>
    <name evidence="8" type="ORF">VZ95_18375</name>
</gene>
<dbReference type="InterPro" id="IPR005123">
    <property type="entry name" value="Oxoglu/Fe-dep_dioxygenase_dom"/>
</dbReference>
<dbReference type="SMART" id="SM00702">
    <property type="entry name" value="P4Hc"/>
    <property type="match status" value="1"/>
</dbReference>
<dbReference type="PATRIC" id="fig|552518.3.peg.3838"/>
<dbReference type="RefSeq" id="WP_045777153.1">
    <property type="nucleotide sequence ID" value="NZ_LAJY01000625.1"/>
</dbReference>
<evidence type="ECO:0000313" key="8">
    <source>
        <dbReference type="EMBL" id="KJV08347.1"/>
    </source>
</evidence>
<protein>
    <submittedName>
        <fullName evidence="8">Proline hydroxylase</fullName>
    </submittedName>
</protein>
<accession>A0A0F3INZ8</accession>
<keyword evidence="5" id="KW-0560">Oxidoreductase</keyword>
<dbReference type="PROSITE" id="PS51471">
    <property type="entry name" value="FE2OG_OXY"/>
    <property type="match status" value="1"/>
</dbReference>
<dbReference type="PANTHER" id="PTHR12907">
    <property type="entry name" value="EGL NINE HOMOLOG-RELATED"/>
    <property type="match status" value="1"/>
</dbReference>
<feature type="domain" description="Fe2OG dioxygenase" evidence="7">
    <location>
        <begin position="92"/>
        <end position="203"/>
    </location>
</feature>
<keyword evidence="6" id="KW-0408">Iron</keyword>
<keyword evidence="4" id="KW-0223">Dioxygenase</keyword>
<dbReference type="AlphaFoldDB" id="A0A0F3INZ8"/>
<name>A0A0F3INZ8_9PROT</name>
<dbReference type="Pfam" id="PF13640">
    <property type="entry name" value="2OG-FeII_Oxy_3"/>
    <property type="match status" value="1"/>
</dbReference>
<dbReference type="GO" id="GO:0051213">
    <property type="term" value="F:dioxygenase activity"/>
    <property type="evidence" value="ECO:0007669"/>
    <property type="project" value="UniProtKB-KW"/>
</dbReference>
<organism evidence="8 9">
    <name type="scientific">Elstera litoralis</name>
    <dbReference type="NCBI Taxonomy" id="552518"/>
    <lineage>
        <taxon>Bacteria</taxon>
        <taxon>Pseudomonadati</taxon>
        <taxon>Pseudomonadota</taxon>
        <taxon>Alphaproteobacteria</taxon>
        <taxon>Rhodospirillales</taxon>
        <taxon>Rhodospirillaceae</taxon>
        <taxon>Elstera</taxon>
    </lineage>
</organism>
<evidence type="ECO:0000259" key="7">
    <source>
        <dbReference type="PROSITE" id="PS51471"/>
    </source>
</evidence>
<dbReference type="EMBL" id="LAJY01000625">
    <property type="protein sequence ID" value="KJV08347.1"/>
    <property type="molecule type" value="Genomic_DNA"/>
</dbReference>
<keyword evidence="9" id="KW-1185">Reference proteome</keyword>
<dbReference type="GO" id="GO:0016705">
    <property type="term" value="F:oxidoreductase activity, acting on paired donors, with incorporation or reduction of molecular oxygen"/>
    <property type="evidence" value="ECO:0007669"/>
    <property type="project" value="InterPro"/>
</dbReference>
<dbReference type="GO" id="GO:0031418">
    <property type="term" value="F:L-ascorbic acid binding"/>
    <property type="evidence" value="ECO:0007669"/>
    <property type="project" value="UniProtKB-KW"/>
</dbReference>
<evidence type="ECO:0000256" key="4">
    <source>
        <dbReference type="ARBA" id="ARBA00022964"/>
    </source>
</evidence>
<evidence type="ECO:0000256" key="5">
    <source>
        <dbReference type="ARBA" id="ARBA00023002"/>
    </source>
</evidence>
<comment type="cofactor">
    <cofactor evidence="1">
        <name>L-ascorbate</name>
        <dbReference type="ChEBI" id="CHEBI:38290"/>
    </cofactor>
</comment>
<dbReference type="InterPro" id="IPR044862">
    <property type="entry name" value="Pro_4_hyd_alph_FE2OG_OXY"/>
</dbReference>
<evidence type="ECO:0000256" key="2">
    <source>
        <dbReference type="ARBA" id="ARBA00022723"/>
    </source>
</evidence>
<dbReference type="InterPro" id="IPR006620">
    <property type="entry name" value="Pro_4_hyd_alph"/>
</dbReference>
<evidence type="ECO:0000313" key="9">
    <source>
        <dbReference type="Proteomes" id="UP000033774"/>
    </source>
</evidence>
<dbReference type="PANTHER" id="PTHR12907:SF26">
    <property type="entry name" value="HIF PROLYL HYDROXYLASE, ISOFORM C"/>
    <property type="match status" value="1"/>
</dbReference>
<evidence type="ECO:0000256" key="1">
    <source>
        <dbReference type="ARBA" id="ARBA00001961"/>
    </source>
</evidence>
<dbReference type="InterPro" id="IPR051559">
    <property type="entry name" value="HIF_prolyl_hydroxylases"/>
</dbReference>
<dbReference type="OrthoDB" id="8926796at2"/>